<dbReference type="GO" id="GO:0004528">
    <property type="term" value="F:phosphodiesterase I activity"/>
    <property type="evidence" value="ECO:0007669"/>
    <property type="project" value="UniProtKB-EC"/>
</dbReference>
<evidence type="ECO:0000256" key="8">
    <source>
        <dbReference type="RuleBase" id="RU365033"/>
    </source>
</evidence>
<evidence type="ECO:0000256" key="2">
    <source>
        <dbReference type="ARBA" id="ARBA00005533"/>
    </source>
</evidence>
<keyword evidence="4 8" id="KW-0479">Metal-binding</keyword>
<keyword evidence="3 8" id="KW-0540">Nuclease</keyword>
<sequence>MLFFRDGDFDPPVKVEESESSHGLLGAIELDGESIVQPGCSQPVNRGGSPIHSSQTEVLRSMYVTKLLEMINTVLEHESHLFTSSDITILNGIKRANYFQQYLISRFVQRKRGKWLRFDQLNERYTPEFRKFVAEADVPKTMADTLLDLSGHLHLKDAPAVSSGQTDVIDLTLDSDDEDACASSRSALGNPADIGDTADSAVQINSASEAVVFMEDTRTATPAQLLECLNFEELKLMGKRLKIPSKTKSSRDELVSAILRSTSTQTTLPFATSRRTSNPTSKKGGKDWQALFPFSPPQISGKIQSVSLQERRIREMCRELYGGCFRLVDNVIEALHIVSVVYFRSTEQSETNSIMLSAILSITGKRNYPIYEYKRTADIFPTRTDLLRYMEISMLLNEVENILAGAGQPKGTKFDRLEASQDVINIWGTYWDRWNLLVAYLKDKSRRDRGLERFEEGYLLTRLAYKAADCFGALKKYDMEIKLLAALLRQTRWRRSKRGRWYDRMALIYTKYMGGGDANLHQARDYLLTGLKDELVPLGSRPMLLRRLQRLEKQLRLPLDDQYIGEGDLKTAVETRIEGSRIDVPQTSASPSKSTDIGSNFSPSTGNDVVLMHPSGSPSVTPSIANGNPRPKRTGKSIWAGKEGEVNVETLALEYYAGLGFRGFHSEGAIVLTLFGLLFWDILFAPVLGAFETPYQSAPLDLAHDSFFSSREELINARLEELNNNIGSARQIVHSVYSREREREPWCVGVRWDLFENENDLMEVIECLGGPALAAICRLLAEEYGSRGGGVPDLFVWNTAEKTCKFVEVKGPGDNLSETQRVWIDVLLGAGVDVELCRVYEHGKMPTHIKNHPKGTLRRHSASRKRISGGSIPATEASIGESGNDPEELNELESPSDDETDTTAGKNFAACQGQSTEPKVEHNPEKTPVSSSDVHVAESGGCMMLPHYAHTSLLRPITSLPAPILPPHSSKPILENIDSAISDVTLLAQPLNRETVVPETPRPTQRQSLARGSSADLGVNAGQVQFPELYRARRLNAAFGARPLIQPTEQSDSTPKKGVADNEEWCDTPKKAPSKNSGKEEDIGSNGDLLPRNETTPKRKHRDSRPQASARRVVSTSAMVDMSEEPASGRGTDETTRTLRKRRRMTSEGVGVSRSPSEWEKKWPEVFPQWVGDLDGSSDPDYEPSQ</sequence>
<dbReference type="GO" id="GO:0070336">
    <property type="term" value="F:flap-structured DNA binding"/>
    <property type="evidence" value="ECO:0007669"/>
    <property type="project" value="TreeGrafter"/>
</dbReference>
<proteinExistence type="inferred from homology"/>
<feature type="region of interest" description="Disordered" evidence="9">
    <location>
        <begin position="847"/>
        <end position="933"/>
    </location>
</feature>
<gene>
    <name evidence="11" type="ORF">RSOLAG1IB_03563</name>
</gene>
<keyword evidence="7 8" id="KW-0464">Manganese</keyword>
<evidence type="ECO:0000313" key="12">
    <source>
        <dbReference type="Proteomes" id="UP000059188"/>
    </source>
</evidence>
<evidence type="ECO:0000256" key="6">
    <source>
        <dbReference type="ARBA" id="ARBA00022842"/>
    </source>
</evidence>
<dbReference type="PANTHER" id="PTHR15749:SF4">
    <property type="entry name" value="FANCONI-ASSOCIATED NUCLEASE 1"/>
    <property type="match status" value="1"/>
</dbReference>
<dbReference type="GO" id="GO:0046872">
    <property type="term" value="F:metal ion binding"/>
    <property type="evidence" value="ECO:0007669"/>
    <property type="project" value="UniProtKB-KW"/>
</dbReference>
<dbReference type="Pfam" id="PF08774">
    <property type="entry name" value="VRR_NUC"/>
    <property type="match status" value="1"/>
</dbReference>
<dbReference type="EC" id="3.1.4.1" evidence="8"/>
<dbReference type="GO" id="GO:0008409">
    <property type="term" value="F:5'-3' exonuclease activity"/>
    <property type="evidence" value="ECO:0007669"/>
    <property type="project" value="TreeGrafter"/>
</dbReference>
<comment type="catalytic activity">
    <reaction evidence="1 8">
        <text>Hydrolytically removes 5'-nucleotides successively from the 3'-hydroxy termini of 3'-hydroxy-terminated oligonucleotides.</text>
        <dbReference type="EC" id="3.1.4.1"/>
    </reaction>
</comment>
<dbReference type="Proteomes" id="UP000059188">
    <property type="component" value="Unassembled WGS sequence"/>
</dbReference>
<evidence type="ECO:0000256" key="1">
    <source>
        <dbReference type="ARBA" id="ARBA00000983"/>
    </source>
</evidence>
<evidence type="ECO:0000313" key="11">
    <source>
        <dbReference type="EMBL" id="CEL59630.1"/>
    </source>
</evidence>
<dbReference type="STRING" id="1108050.A0A0B7FPN0"/>
<feature type="region of interest" description="Disordered" evidence="9">
    <location>
        <begin position="1043"/>
        <end position="1164"/>
    </location>
</feature>
<keyword evidence="8" id="KW-0234">DNA repair</keyword>
<comment type="similarity">
    <text evidence="2 8">Belongs to the FAN1 family.</text>
</comment>
<dbReference type="GO" id="GO:0005634">
    <property type="term" value="C:nucleus"/>
    <property type="evidence" value="ECO:0007669"/>
    <property type="project" value="UniProtKB-SubCell"/>
</dbReference>
<evidence type="ECO:0000256" key="7">
    <source>
        <dbReference type="ARBA" id="ARBA00023211"/>
    </source>
</evidence>
<evidence type="ECO:0000259" key="10">
    <source>
        <dbReference type="SMART" id="SM00990"/>
    </source>
</evidence>
<feature type="region of interest" description="Disordered" evidence="9">
    <location>
        <begin position="993"/>
        <end position="1014"/>
    </location>
</feature>
<dbReference type="InterPro" id="IPR033315">
    <property type="entry name" value="Fan1-like"/>
</dbReference>
<reference evidence="11 12" key="1">
    <citation type="submission" date="2014-11" db="EMBL/GenBank/DDBJ databases">
        <authorList>
            <person name="Wibberg Daniel"/>
        </authorList>
    </citation>
    <scope>NUCLEOTIDE SEQUENCE [LARGE SCALE GENOMIC DNA]</scope>
    <source>
        <strain evidence="11">Rhizoctonia solani AG1-IB 7/3/14</strain>
    </source>
</reference>
<keyword evidence="12" id="KW-1185">Reference proteome</keyword>
<name>A0A0B7FPN0_THACB</name>
<protein>
    <recommendedName>
        <fullName evidence="8">Fanconi-associated nuclease</fullName>
        <ecNumber evidence="8">3.1.4.1</ecNumber>
    </recommendedName>
</protein>
<dbReference type="CDD" id="cd22326">
    <property type="entry name" value="FAN1-like"/>
    <property type="match status" value="1"/>
</dbReference>
<feature type="domain" description="VRR-NUC" evidence="10">
    <location>
        <begin position="724"/>
        <end position="841"/>
    </location>
</feature>
<keyword evidence="8" id="KW-0227">DNA damage</keyword>
<dbReference type="InterPro" id="IPR014883">
    <property type="entry name" value="VRR_NUC"/>
</dbReference>
<keyword evidence="5 8" id="KW-0378">Hydrolase</keyword>
<dbReference type="AlphaFoldDB" id="A0A0B7FPN0"/>
<feature type="compositionally biased region" description="Polar residues" evidence="9">
    <location>
        <begin position="1002"/>
        <end position="1011"/>
    </location>
</feature>
<dbReference type="EMBL" id="LN679103">
    <property type="protein sequence ID" value="CEL59630.1"/>
    <property type="molecule type" value="Genomic_DNA"/>
</dbReference>
<keyword evidence="8" id="KW-0539">Nucleus</keyword>
<dbReference type="InterPro" id="IPR011856">
    <property type="entry name" value="tRNA_endonuc-like_dom_sf"/>
</dbReference>
<dbReference type="SMART" id="SM00990">
    <property type="entry name" value="VRR_NUC"/>
    <property type="match status" value="1"/>
</dbReference>
<accession>A0A0B7FPN0</accession>
<evidence type="ECO:0000256" key="9">
    <source>
        <dbReference type="SAM" id="MobiDB-lite"/>
    </source>
</evidence>
<dbReference type="GO" id="GO:0017108">
    <property type="term" value="F:5'-flap endonuclease activity"/>
    <property type="evidence" value="ECO:0007669"/>
    <property type="project" value="TreeGrafter"/>
</dbReference>
<dbReference type="GO" id="GO:0036297">
    <property type="term" value="P:interstrand cross-link repair"/>
    <property type="evidence" value="ECO:0007669"/>
    <property type="project" value="InterPro"/>
</dbReference>
<comment type="cofactor">
    <cofactor evidence="8">
        <name>Mg(2+)</name>
        <dbReference type="ChEBI" id="CHEBI:18420"/>
    </cofactor>
    <cofactor evidence="8">
        <name>Mn(2+)</name>
        <dbReference type="ChEBI" id="CHEBI:29035"/>
    </cofactor>
</comment>
<comment type="function">
    <text evidence="8">Nuclease required for the repair of DNA interstrand cross-links (ICL). Acts as a 5'-3' exonuclease that anchors at a cut end of DNA and cleaves DNA successively at every third nucleotide, allowing to excise an ICL from one strand through flanking incisions.</text>
</comment>
<dbReference type="PANTHER" id="PTHR15749">
    <property type="entry name" value="FANCONI-ASSOCIATED NUCLEASE 1"/>
    <property type="match status" value="1"/>
</dbReference>
<dbReference type="InterPro" id="IPR049126">
    <property type="entry name" value="FAN1-like_TPR"/>
</dbReference>
<evidence type="ECO:0000256" key="4">
    <source>
        <dbReference type="ARBA" id="ARBA00022723"/>
    </source>
</evidence>
<dbReference type="OrthoDB" id="258143at2759"/>
<evidence type="ECO:0000256" key="5">
    <source>
        <dbReference type="ARBA" id="ARBA00022801"/>
    </source>
</evidence>
<dbReference type="Pfam" id="PF21170">
    <property type="entry name" value="FAN1_TPR"/>
    <property type="match status" value="1"/>
</dbReference>
<keyword evidence="6 8" id="KW-0460">Magnesium</keyword>
<feature type="region of interest" description="Disordered" evidence="9">
    <location>
        <begin position="619"/>
        <end position="638"/>
    </location>
</feature>
<feature type="compositionally biased region" description="Basic residues" evidence="9">
    <location>
        <begin position="847"/>
        <end position="867"/>
    </location>
</feature>
<organism evidence="11 12">
    <name type="scientific">Thanatephorus cucumeris (strain AG1-IB / isolate 7/3/14)</name>
    <name type="common">Lettuce bottom rot fungus</name>
    <name type="synonym">Rhizoctonia solani</name>
    <dbReference type="NCBI Taxonomy" id="1108050"/>
    <lineage>
        <taxon>Eukaryota</taxon>
        <taxon>Fungi</taxon>
        <taxon>Dikarya</taxon>
        <taxon>Basidiomycota</taxon>
        <taxon>Agaricomycotina</taxon>
        <taxon>Agaricomycetes</taxon>
        <taxon>Cantharellales</taxon>
        <taxon>Ceratobasidiaceae</taxon>
        <taxon>Rhizoctonia</taxon>
        <taxon>Rhizoctonia solani AG-1</taxon>
    </lineage>
</organism>
<dbReference type="InterPro" id="IPR049132">
    <property type="entry name" value="FAN1-like_euk"/>
</dbReference>
<evidence type="ECO:0000256" key="3">
    <source>
        <dbReference type="ARBA" id="ARBA00022722"/>
    </source>
</evidence>
<dbReference type="Gene3D" id="3.40.1350.10">
    <property type="match status" value="1"/>
</dbReference>
<comment type="subcellular location">
    <subcellularLocation>
        <location evidence="8">Nucleus</location>
    </subcellularLocation>
</comment>
<feature type="compositionally biased region" description="Acidic residues" evidence="9">
    <location>
        <begin position="884"/>
        <end position="901"/>
    </location>
</feature>